<sequence length="205" mass="22475">MLQFCLTTAALRRRCAAPPYGARPRQGKSCWIPGIRAPAGSTPPPPPPPSPLPPSIFPALPPPCRRALAAREVLRRLGKPALDWICAVLIEVVSREAPAPFDPKWPCWSTLILSRLLIPEHCSPAAAAAASPTMARLATSLLLQMIVVLDGGSSFCCNDFHVEFRFCYKSIVKAQKGLRENYQRQNFGCQVEVLCSVSERIIMQT</sequence>
<dbReference type="EMBL" id="RWGY01000816">
    <property type="protein sequence ID" value="TVT98749.1"/>
    <property type="molecule type" value="Genomic_DNA"/>
</dbReference>
<gene>
    <name evidence="1" type="ORF">EJB05_55935</name>
</gene>
<evidence type="ECO:0000313" key="1">
    <source>
        <dbReference type="EMBL" id="TVT98749.1"/>
    </source>
</evidence>
<dbReference type="Proteomes" id="UP000324897">
    <property type="component" value="Unassembled WGS sequence"/>
</dbReference>
<feature type="non-terminal residue" evidence="1">
    <location>
        <position position="1"/>
    </location>
</feature>
<dbReference type="Gramene" id="TVT98749">
    <property type="protein sequence ID" value="TVT98749"/>
    <property type="gene ID" value="EJB05_55935"/>
</dbReference>
<evidence type="ECO:0000313" key="2">
    <source>
        <dbReference type="Proteomes" id="UP000324897"/>
    </source>
</evidence>
<name>A0A5J9SI46_9POAL</name>
<keyword evidence="2" id="KW-1185">Reference proteome</keyword>
<comment type="caution">
    <text evidence="1">The sequence shown here is derived from an EMBL/GenBank/DDBJ whole genome shotgun (WGS) entry which is preliminary data.</text>
</comment>
<dbReference type="AlphaFoldDB" id="A0A5J9SI46"/>
<protein>
    <submittedName>
        <fullName evidence="1">Uncharacterized protein</fullName>
    </submittedName>
</protein>
<proteinExistence type="predicted"/>
<reference evidence="1 2" key="1">
    <citation type="journal article" date="2019" name="Sci. Rep.">
        <title>A high-quality genome of Eragrostis curvula grass provides insights into Poaceae evolution and supports new strategies to enhance forage quality.</title>
        <authorList>
            <person name="Carballo J."/>
            <person name="Santos B.A.C.M."/>
            <person name="Zappacosta D."/>
            <person name="Garbus I."/>
            <person name="Selva J.P."/>
            <person name="Gallo C.A."/>
            <person name="Diaz A."/>
            <person name="Albertini E."/>
            <person name="Caccamo M."/>
            <person name="Echenique V."/>
        </authorList>
    </citation>
    <scope>NUCLEOTIDE SEQUENCE [LARGE SCALE GENOMIC DNA]</scope>
    <source>
        <strain evidence="2">cv. Victoria</strain>
        <tissue evidence="1">Leaf</tissue>
    </source>
</reference>
<organism evidence="1 2">
    <name type="scientific">Eragrostis curvula</name>
    <name type="common">weeping love grass</name>
    <dbReference type="NCBI Taxonomy" id="38414"/>
    <lineage>
        <taxon>Eukaryota</taxon>
        <taxon>Viridiplantae</taxon>
        <taxon>Streptophyta</taxon>
        <taxon>Embryophyta</taxon>
        <taxon>Tracheophyta</taxon>
        <taxon>Spermatophyta</taxon>
        <taxon>Magnoliopsida</taxon>
        <taxon>Liliopsida</taxon>
        <taxon>Poales</taxon>
        <taxon>Poaceae</taxon>
        <taxon>PACMAD clade</taxon>
        <taxon>Chloridoideae</taxon>
        <taxon>Eragrostideae</taxon>
        <taxon>Eragrostidinae</taxon>
        <taxon>Eragrostis</taxon>
    </lineage>
</organism>
<accession>A0A5J9SI46</accession>